<name>A0A831RPD0_9GAMM</name>
<comment type="caution">
    <text evidence="2">The sequence shown here is derived from an EMBL/GenBank/DDBJ whole genome shotgun (WGS) entry which is preliminary data.</text>
</comment>
<proteinExistence type="predicted"/>
<gene>
    <name evidence="2" type="ORF">ENI96_12550</name>
</gene>
<feature type="compositionally biased region" description="Polar residues" evidence="1">
    <location>
        <begin position="83"/>
        <end position="96"/>
    </location>
</feature>
<dbReference type="Proteomes" id="UP000886251">
    <property type="component" value="Unassembled WGS sequence"/>
</dbReference>
<feature type="region of interest" description="Disordered" evidence="1">
    <location>
        <begin position="76"/>
        <end position="104"/>
    </location>
</feature>
<dbReference type="AlphaFoldDB" id="A0A831RPD0"/>
<organism evidence="2">
    <name type="scientific">Sedimenticola thiotaurini</name>
    <dbReference type="NCBI Taxonomy" id="1543721"/>
    <lineage>
        <taxon>Bacteria</taxon>
        <taxon>Pseudomonadati</taxon>
        <taxon>Pseudomonadota</taxon>
        <taxon>Gammaproteobacteria</taxon>
        <taxon>Chromatiales</taxon>
        <taxon>Sedimenticolaceae</taxon>
        <taxon>Sedimenticola</taxon>
    </lineage>
</organism>
<evidence type="ECO:0000313" key="2">
    <source>
        <dbReference type="EMBL" id="HEB97243.1"/>
    </source>
</evidence>
<evidence type="ECO:0000256" key="1">
    <source>
        <dbReference type="SAM" id="MobiDB-lite"/>
    </source>
</evidence>
<reference evidence="2" key="1">
    <citation type="journal article" date="2020" name="mSystems">
        <title>Genome- and Community-Level Interaction Insights into Carbon Utilization and Element Cycling Functions of Hydrothermarchaeota in Hydrothermal Sediment.</title>
        <authorList>
            <person name="Zhou Z."/>
            <person name="Liu Y."/>
            <person name="Xu W."/>
            <person name="Pan J."/>
            <person name="Luo Z.H."/>
            <person name="Li M."/>
        </authorList>
    </citation>
    <scope>NUCLEOTIDE SEQUENCE [LARGE SCALE GENOMIC DNA]</scope>
    <source>
        <strain evidence="2">HyVt-443</strain>
    </source>
</reference>
<sequence>MEREPGQIDHVSTDGAQLGRLLSSLQKLMLQLRARIWQQRLQSVELHRHTARVQDADLHAVIERYIRICAGRGNGTTDACRPSATQGTGTAPSTRNGAPLPGAARPLQESELSRYLHQASHEGSHSSPLVEHFRSSIWDHIHAAIRATREGETAKSKLHAELANNALGEAARYMDEETFSRFMDELHQSLQRLADHHQGPDRA</sequence>
<dbReference type="EMBL" id="DRKP01000157">
    <property type="protein sequence ID" value="HEB97243.1"/>
    <property type="molecule type" value="Genomic_DNA"/>
</dbReference>
<accession>A0A831RPD0</accession>
<protein>
    <submittedName>
        <fullName evidence="2">Uncharacterized protein</fullName>
    </submittedName>
</protein>